<evidence type="ECO:0000259" key="4">
    <source>
        <dbReference type="Pfam" id="PF01522"/>
    </source>
</evidence>
<evidence type="ECO:0000313" key="6">
    <source>
        <dbReference type="EMBL" id="TXJ38456.1"/>
    </source>
</evidence>
<evidence type="ECO:0000313" key="7">
    <source>
        <dbReference type="Proteomes" id="UP000325002"/>
    </source>
</evidence>
<dbReference type="Gene3D" id="1.10.1040.10">
    <property type="entry name" value="N-(1-d-carboxylethyl)-l-norvaline Dehydrogenase, domain 2"/>
    <property type="match status" value="1"/>
</dbReference>
<feature type="domain" description="NodB homology" evidence="4">
    <location>
        <begin position="459"/>
        <end position="521"/>
    </location>
</feature>
<evidence type="ECO:0000256" key="1">
    <source>
        <dbReference type="ARBA" id="ARBA00006601"/>
    </source>
</evidence>
<dbReference type="Proteomes" id="UP000325002">
    <property type="component" value="Unassembled WGS sequence"/>
</dbReference>
<evidence type="ECO:0000259" key="5">
    <source>
        <dbReference type="Pfam" id="PF03721"/>
    </source>
</evidence>
<dbReference type="EMBL" id="SAYD01000018">
    <property type="protein sequence ID" value="TXJ38456.1"/>
    <property type="molecule type" value="Genomic_DNA"/>
</dbReference>
<name>A0A5C8EL23_9SPIR</name>
<dbReference type="SUPFAM" id="SSF51735">
    <property type="entry name" value="NAD(P)-binding Rossmann-fold domains"/>
    <property type="match status" value="1"/>
</dbReference>
<dbReference type="GO" id="GO:0005975">
    <property type="term" value="P:carbohydrate metabolic process"/>
    <property type="evidence" value="ECO:0007669"/>
    <property type="project" value="InterPro"/>
</dbReference>
<dbReference type="InterPro" id="IPR002509">
    <property type="entry name" value="NODB_dom"/>
</dbReference>
<dbReference type="InterPro" id="IPR014026">
    <property type="entry name" value="UDP-Glc/GDP-Man_DH_dimer"/>
</dbReference>
<dbReference type="AlphaFoldDB" id="A0A5C8EL23"/>
<dbReference type="GO" id="GO:0016810">
    <property type="term" value="F:hydrolase activity, acting on carbon-nitrogen (but not peptide) bonds"/>
    <property type="evidence" value="ECO:0007669"/>
    <property type="project" value="InterPro"/>
</dbReference>
<dbReference type="SUPFAM" id="SSF88713">
    <property type="entry name" value="Glycoside hydrolase/deacetylase"/>
    <property type="match status" value="1"/>
</dbReference>
<comment type="caution">
    <text evidence="6">The sequence shown here is derived from an EMBL/GenBank/DDBJ whole genome shotgun (WGS) entry which is preliminary data.</text>
</comment>
<dbReference type="Gene3D" id="3.40.50.720">
    <property type="entry name" value="NAD(P)-binding Rossmann-like Domain"/>
    <property type="match status" value="1"/>
</dbReference>
<dbReference type="InterPro" id="IPR008927">
    <property type="entry name" value="6-PGluconate_DH-like_C_sf"/>
</dbReference>
<protein>
    <recommendedName>
        <fullName evidence="2">UDP-glucose 6-dehydrogenase</fullName>
    </recommendedName>
</protein>
<dbReference type="PANTHER" id="PTHR43750:SF3">
    <property type="entry name" value="UDP-GLUCOSE 6-DEHYDROGENASE TUAD"/>
    <property type="match status" value="1"/>
</dbReference>
<evidence type="ECO:0000256" key="2">
    <source>
        <dbReference type="ARBA" id="ARBA00015132"/>
    </source>
</evidence>
<reference evidence="6 7" key="1">
    <citation type="journal article" date="1992" name="Lakartidningen">
        <title>[Penicillin V and not amoxicillin is the first choice preparation in acute otitis].</title>
        <authorList>
            <person name="Kamme C."/>
            <person name="Lundgren K."/>
            <person name="Prellner K."/>
        </authorList>
    </citation>
    <scope>NUCLEOTIDE SEQUENCE [LARGE SCALE GENOMIC DNA]</scope>
    <source>
        <strain evidence="6 7">PC3997IV</strain>
    </source>
</reference>
<dbReference type="InterPro" id="IPR011330">
    <property type="entry name" value="Glyco_hydro/deAcase_b/a-brl"/>
</dbReference>
<comment type="similarity">
    <text evidence="1">Belongs to the UDP-glucose/GDP-mannose dehydrogenase family.</text>
</comment>
<organism evidence="6 7">
    <name type="scientific">Brachyspira aalborgi</name>
    <dbReference type="NCBI Taxonomy" id="29522"/>
    <lineage>
        <taxon>Bacteria</taxon>
        <taxon>Pseudomonadati</taxon>
        <taxon>Spirochaetota</taxon>
        <taxon>Spirochaetia</taxon>
        <taxon>Brachyspirales</taxon>
        <taxon>Brachyspiraceae</taxon>
        <taxon>Brachyspira</taxon>
    </lineage>
</organism>
<dbReference type="Pfam" id="PF03721">
    <property type="entry name" value="UDPG_MGDP_dh_N"/>
    <property type="match status" value="1"/>
</dbReference>
<dbReference type="CDD" id="cd10918">
    <property type="entry name" value="CE4_NodB_like_5s_6s"/>
    <property type="match status" value="1"/>
</dbReference>
<dbReference type="PANTHER" id="PTHR43750">
    <property type="entry name" value="UDP-GLUCOSE 6-DEHYDROGENASE TUAD"/>
    <property type="match status" value="1"/>
</dbReference>
<proteinExistence type="inferred from homology"/>
<dbReference type="InterPro" id="IPR001732">
    <property type="entry name" value="UDP-Glc/GDP-Man_DH_N"/>
</dbReference>
<dbReference type="GO" id="GO:0016616">
    <property type="term" value="F:oxidoreductase activity, acting on the CH-OH group of donors, NAD or NADP as acceptor"/>
    <property type="evidence" value="ECO:0007669"/>
    <property type="project" value="InterPro"/>
</dbReference>
<dbReference type="Pfam" id="PF00984">
    <property type="entry name" value="UDPG_MGDP_dh"/>
    <property type="match status" value="1"/>
</dbReference>
<dbReference type="RefSeq" id="WP_147778297.1">
    <property type="nucleotide sequence ID" value="NZ_SAYD01000018.1"/>
</dbReference>
<gene>
    <name evidence="6" type="ORF">EPJ81_04755</name>
</gene>
<dbReference type="SUPFAM" id="SSF48179">
    <property type="entry name" value="6-phosphogluconate dehydrogenase C-terminal domain-like"/>
    <property type="match status" value="1"/>
</dbReference>
<sequence length="549" mass="63946">MKKICIVGYGYVGKAFYEFFKSYNHYEVFAYDNSKEIQEKYPFVKKDSNILNSVDLVVVCVPTPSKDDGSADISFIEDILSRIKNKILVLIKSTIPPNTTNNLSKTYPHLRLVFSPEYIGESNYNLPYPYNFNQEVIKTPYFIFGGNLEDTTEIVDIFTKIAGPVKEYIQTTSLNAEICKYMENCFFATKIIFCNEFYKICEAFGADYNTAREIWLKDPRITKTHTAIYDKDKNQCFGGKCLPKDLSAIIKHSAKNGYNPEFLEAVWHSNKRIREENTNILMIHRIYYDIEQKINPVYFDRDMVIGYEKLKSIIDEFLEKGFEFGSLKQCLLNPNRYFCLSFDDGFKEHLWVAKDLVKSYNIDKKSMLFAINIGNSICHNFSGMDIIYHLAQFKRLNEAFKFFNLKISTKNMFSNIQILKEHYIKQPPNVLLDFNAKFLPDLSLTFLNKKEIQELSKIATICSHGITHRDLTYHKADSDIEIMESKNFLEKIIGDEVSIFVYPEGKSDDDLYKICKNGRYEYGLSIKHKSNNHFCIGRKDAKNYCYNCN</sequence>
<dbReference type="GO" id="GO:0051287">
    <property type="term" value="F:NAD binding"/>
    <property type="evidence" value="ECO:0007669"/>
    <property type="project" value="InterPro"/>
</dbReference>
<dbReference type="InterPro" id="IPR013328">
    <property type="entry name" value="6PGD_dom2"/>
</dbReference>
<feature type="domain" description="UDP-glucose/GDP-mannose dehydrogenase N-terminal" evidence="5">
    <location>
        <begin position="39"/>
        <end position="122"/>
    </location>
</feature>
<dbReference type="Pfam" id="PF01522">
    <property type="entry name" value="Polysacc_deac_1"/>
    <property type="match status" value="1"/>
</dbReference>
<dbReference type="Gene3D" id="3.20.20.370">
    <property type="entry name" value="Glycoside hydrolase/deacetylase"/>
    <property type="match status" value="1"/>
</dbReference>
<dbReference type="InterPro" id="IPR036291">
    <property type="entry name" value="NAD(P)-bd_dom_sf"/>
</dbReference>
<feature type="domain" description="UDP-glucose/GDP-mannose dehydrogenase dimerisation" evidence="3">
    <location>
        <begin position="175"/>
        <end position="271"/>
    </location>
</feature>
<accession>A0A5C8EL23</accession>
<evidence type="ECO:0000259" key="3">
    <source>
        <dbReference type="Pfam" id="PF00984"/>
    </source>
</evidence>